<dbReference type="AlphaFoldDB" id="A0A3R7LXQ5"/>
<reference evidence="1 2" key="1">
    <citation type="submission" date="2018-04" db="EMBL/GenBank/DDBJ databases">
        <authorList>
            <person name="Zhang X."/>
            <person name="Yuan J."/>
            <person name="Li F."/>
            <person name="Xiang J."/>
        </authorList>
    </citation>
    <scope>NUCLEOTIDE SEQUENCE [LARGE SCALE GENOMIC DNA]</scope>
    <source>
        <tissue evidence="1">Muscle</tissue>
    </source>
</reference>
<protein>
    <submittedName>
        <fullName evidence="1">Uncharacterized protein</fullName>
    </submittedName>
</protein>
<dbReference type="Proteomes" id="UP000283509">
    <property type="component" value="Unassembled WGS sequence"/>
</dbReference>
<evidence type="ECO:0000313" key="2">
    <source>
        <dbReference type="Proteomes" id="UP000283509"/>
    </source>
</evidence>
<proteinExistence type="predicted"/>
<evidence type="ECO:0000313" key="1">
    <source>
        <dbReference type="EMBL" id="ROT61995.1"/>
    </source>
</evidence>
<sequence length="432" mass="47944">MPDPTLRKPLTPFSYPHPTRTPYLNPPIPNPLPTSLFIFIPPLMYTLLPRHPTPYPLRTLSSPPNTPYLPTPTPPVLSYPPPNPILPPFLSSPTPSRCSTFKPSFSISLLLHLPLRPPPFVSISLFLYLSFFVSIFSLPHHLSHSPPSPSFPLFSFRLHFSPSLSLGLSPPSPFPPSLHLSISLLPLHFFISPYLPAPPYPSLHLPTFISRMLPSLFSLLISLCSLIFPIHPQVSLNPLPFFSPFLHSLLLTSSSPPSCLPSSFFFFLFLSRFSLPPSSFFPTSSLTSFPLSPLPLLPRFIISPYPLLLHILFIISPFPLPISSPSPPASHLFLSLIPYLHPFLSLTPSPNLLSLTFSYIHLFCSFLHPTLLPPPSLPPSPPSPRSSYILPYIQPHLLLHPIPSSLPPPTYIAHILPPPPFHSSPLLPPPIP</sequence>
<dbReference type="EMBL" id="QCYY01003880">
    <property type="protein sequence ID" value="ROT61995.1"/>
    <property type="molecule type" value="Genomic_DNA"/>
</dbReference>
<comment type="caution">
    <text evidence="1">The sequence shown here is derived from an EMBL/GenBank/DDBJ whole genome shotgun (WGS) entry which is preliminary data.</text>
</comment>
<organism evidence="1 2">
    <name type="scientific">Penaeus vannamei</name>
    <name type="common">Whiteleg shrimp</name>
    <name type="synonym">Litopenaeus vannamei</name>
    <dbReference type="NCBI Taxonomy" id="6689"/>
    <lineage>
        <taxon>Eukaryota</taxon>
        <taxon>Metazoa</taxon>
        <taxon>Ecdysozoa</taxon>
        <taxon>Arthropoda</taxon>
        <taxon>Crustacea</taxon>
        <taxon>Multicrustacea</taxon>
        <taxon>Malacostraca</taxon>
        <taxon>Eumalacostraca</taxon>
        <taxon>Eucarida</taxon>
        <taxon>Decapoda</taxon>
        <taxon>Dendrobranchiata</taxon>
        <taxon>Penaeoidea</taxon>
        <taxon>Penaeidae</taxon>
        <taxon>Penaeus</taxon>
    </lineage>
</organism>
<accession>A0A3R7LXQ5</accession>
<keyword evidence="2" id="KW-1185">Reference proteome</keyword>
<gene>
    <name evidence="1" type="ORF">C7M84_020180</name>
</gene>
<name>A0A3R7LXQ5_PENVA</name>
<reference evidence="1 2" key="2">
    <citation type="submission" date="2019-01" db="EMBL/GenBank/DDBJ databases">
        <title>The decoding of complex shrimp genome reveals the adaptation for benthos swimmer, frequently molting mechanism and breeding impact on genome.</title>
        <authorList>
            <person name="Sun Y."/>
            <person name="Gao Y."/>
            <person name="Yu Y."/>
        </authorList>
    </citation>
    <scope>NUCLEOTIDE SEQUENCE [LARGE SCALE GENOMIC DNA]</scope>
    <source>
        <tissue evidence="1">Muscle</tissue>
    </source>
</reference>